<sequence length="67" mass="8002">MSTDVDFTILNYRILKEKVEEYLSQLFDKPIQLQLAPGDHFCAQIPRQLTEDEMKHIKTKLRSKRPR</sequence>
<dbReference type="VEuPathDB" id="FungiDB:MAPG_09373"/>
<name>A0A0C4E9S5_MAGP6</name>
<evidence type="ECO:0000313" key="2">
    <source>
        <dbReference type="EnsemblFungi" id="MAPG_09373T0"/>
    </source>
</evidence>
<keyword evidence="3" id="KW-1185">Reference proteome</keyword>
<dbReference type="EMBL" id="ADBL01002394">
    <property type="status" value="NOT_ANNOTATED_CDS"/>
    <property type="molecule type" value="Genomic_DNA"/>
</dbReference>
<accession>A0A0C4E9S5</accession>
<reference evidence="2" key="5">
    <citation type="submission" date="2015-06" db="UniProtKB">
        <authorList>
            <consortium name="EnsemblFungi"/>
        </authorList>
    </citation>
    <scope>IDENTIFICATION</scope>
    <source>
        <strain evidence="2">ATCC 64411</strain>
    </source>
</reference>
<dbReference type="eggNOG" id="ENOG502RNDI">
    <property type="taxonomic scope" value="Eukaryota"/>
</dbReference>
<reference evidence="1" key="3">
    <citation type="submission" date="2011-03" db="EMBL/GenBank/DDBJ databases">
        <title>Annotation of Magnaporthe poae ATCC 64411.</title>
        <authorList>
            <person name="Ma L.-J."/>
            <person name="Dead R."/>
            <person name="Young S.K."/>
            <person name="Zeng Q."/>
            <person name="Gargeya S."/>
            <person name="Fitzgerald M."/>
            <person name="Haas B."/>
            <person name="Abouelleil A."/>
            <person name="Alvarado L."/>
            <person name="Arachchi H.M."/>
            <person name="Berlin A."/>
            <person name="Brown A."/>
            <person name="Chapman S.B."/>
            <person name="Chen Z."/>
            <person name="Dunbar C."/>
            <person name="Freedman E."/>
            <person name="Gearin G."/>
            <person name="Gellesch M."/>
            <person name="Goldberg J."/>
            <person name="Griggs A."/>
            <person name="Gujja S."/>
            <person name="Heiman D."/>
            <person name="Howarth C."/>
            <person name="Larson L."/>
            <person name="Lui A."/>
            <person name="MacDonald P.J.P."/>
            <person name="Mehta T."/>
            <person name="Montmayeur A."/>
            <person name="Murphy C."/>
            <person name="Neiman D."/>
            <person name="Pearson M."/>
            <person name="Priest M."/>
            <person name="Roberts A."/>
            <person name="Saif S."/>
            <person name="Shea T."/>
            <person name="Shenoy N."/>
            <person name="Sisk P."/>
            <person name="Stolte C."/>
            <person name="Sykes S."/>
            <person name="Yandava C."/>
            <person name="Wortman J."/>
            <person name="Nusbaum C."/>
            <person name="Birren B."/>
        </authorList>
    </citation>
    <scope>NUCLEOTIDE SEQUENCE</scope>
    <source>
        <strain evidence="1">ATCC 64411</strain>
    </source>
</reference>
<dbReference type="OrthoDB" id="10399904at2759"/>
<reference evidence="3" key="1">
    <citation type="submission" date="2010-05" db="EMBL/GenBank/DDBJ databases">
        <title>The genome sequence of Magnaporthe poae strain ATCC 64411.</title>
        <authorList>
            <person name="Ma L.-J."/>
            <person name="Dead R."/>
            <person name="Young S."/>
            <person name="Zeng Q."/>
            <person name="Koehrsen M."/>
            <person name="Alvarado L."/>
            <person name="Berlin A."/>
            <person name="Chapman S.B."/>
            <person name="Chen Z."/>
            <person name="Freedman E."/>
            <person name="Gellesch M."/>
            <person name="Goldberg J."/>
            <person name="Griggs A."/>
            <person name="Gujja S."/>
            <person name="Heilman E.R."/>
            <person name="Heiman D."/>
            <person name="Hepburn T."/>
            <person name="Howarth C."/>
            <person name="Jen D."/>
            <person name="Larson L."/>
            <person name="Mehta T."/>
            <person name="Neiman D."/>
            <person name="Pearson M."/>
            <person name="Roberts A."/>
            <person name="Saif S."/>
            <person name="Shea T."/>
            <person name="Shenoy N."/>
            <person name="Sisk P."/>
            <person name="Stolte C."/>
            <person name="Sykes S."/>
            <person name="Walk T."/>
            <person name="White J."/>
            <person name="Yandava C."/>
            <person name="Haas B."/>
            <person name="Nusbaum C."/>
            <person name="Birren B."/>
        </authorList>
    </citation>
    <scope>NUCLEOTIDE SEQUENCE [LARGE SCALE GENOMIC DNA]</scope>
    <source>
        <strain evidence="3">ATCC 64411 / 73-15</strain>
    </source>
</reference>
<proteinExistence type="predicted"/>
<dbReference type="EnsemblFungi" id="MAPG_09373T0">
    <property type="protein sequence ID" value="MAPG_09373T0"/>
    <property type="gene ID" value="MAPG_09373"/>
</dbReference>
<organism evidence="2 3">
    <name type="scientific">Magnaporthiopsis poae (strain ATCC 64411 / 73-15)</name>
    <name type="common">Kentucky bluegrass fungus</name>
    <name type="synonym">Magnaporthe poae</name>
    <dbReference type="NCBI Taxonomy" id="644358"/>
    <lineage>
        <taxon>Eukaryota</taxon>
        <taxon>Fungi</taxon>
        <taxon>Dikarya</taxon>
        <taxon>Ascomycota</taxon>
        <taxon>Pezizomycotina</taxon>
        <taxon>Sordariomycetes</taxon>
        <taxon>Sordariomycetidae</taxon>
        <taxon>Magnaporthales</taxon>
        <taxon>Magnaporthaceae</taxon>
        <taxon>Magnaporthiopsis</taxon>
    </lineage>
</organism>
<evidence type="ECO:0000313" key="1">
    <source>
        <dbReference type="EMBL" id="KLU90848.1"/>
    </source>
</evidence>
<reference evidence="2" key="4">
    <citation type="journal article" date="2015" name="G3 (Bethesda)">
        <title>Genome sequences of three phytopathogenic species of the Magnaporthaceae family of fungi.</title>
        <authorList>
            <person name="Okagaki L.H."/>
            <person name="Nunes C.C."/>
            <person name="Sailsbery J."/>
            <person name="Clay B."/>
            <person name="Brown D."/>
            <person name="John T."/>
            <person name="Oh Y."/>
            <person name="Young N."/>
            <person name="Fitzgerald M."/>
            <person name="Haas B.J."/>
            <person name="Zeng Q."/>
            <person name="Young S."/>
            <person name="Adiconis X."/>
            <person name="Fan L."/>
            <person name="Levin J.Z."/>
            <person name="Mitchell T.K."/>
            <person name="Okubara P.A."/>
            <person name="Farman M.L."/>
            <person name="Kohn L.M."/>
            <person name="Birren B."/>
            <person name="Ma L.-J."/>
            <person name="Dean R.A."/>
        </authorList>
    </citation>
    <scope>NUCLEOTIDE SEQUENCE</scope>
    <source>
        <strain evidence="2">ATCC 64411 / 73-15</strain>
    </source>
</reference>
<dbReference type="AlphaFoldDB" id="A0A0C4E9S5"/>
<dbReference type="EMBL" id="GL876976">
    <property type="protein sequence ID" value="KLU90848.1"/>
    <property type="molecule type" value="Genomic_DNA"/>
</dbReference>
<evidence type="ECO:0000313" key="3">
    <source>
        <dbReference type="Proteomes" id="UP000011715"/>
    </source>
</evidence>
<reference evidence="1" key="2">
    <citation type="submission" date="2010-05" db="EMBL/GenBank/DDBJ databases">
        <title>The Genome Sequence of Magnaporthe poae strain ATCC 64411.</title>
        <authorList>
            <consortium name="The Broad Institute Genome Sequencing Platform"/>
            <consortium name="Broad Institute Genome Sequencing Center for Infectious Disease"/>
            <person name="Ma L.-J."/>
            <person name="Dead R."/>
            <person name="Young S."/>
            <person name="Zeng Q."/>
            <person name="Koehrsen M."/>
            <person name="Alvarado L."/>
            <person name="Berlin A."/>
            <person name="Chapman S.B."/>
            <person name="Chen Z."/>
            <person name="Freedman E."/>
            <person name="Gellesch M."/>
            <person name="Goldberg J."/>
            <person name="Griggs A."/>
            <person name="Gujja S."/>
            <person name="Heilman E.R."/>
            <person name="Heiman D."/>
            <person name="Hepburn T."/>
            <person name="Howarth C."/>
            <person name="Jen D."/>
            <person name="Larson L."/>
            <person name="Mehta T."/>
            <person name="Neiman D."/>
            <person name="Pearson M."/>
            <person name="Roberts A."/>
            <person name="Saif S."/>
            <person name="Shea T."/>
            <person name="Shenoy N."/>
            <person name="Sisk P."/>
            <person name="Stolte C."/>
            <person name="Sykes S."/>
            <person name="Walk T."/>
            <person name="White J."/>
            <person name="Yandava C."/>
            <person name="Haas B."/>
            <person name="Nusbaum C."/>
            <person name="Birren B."/>
        </authorList>
    </citation>
    <scope>NUCLEOTIDE SEQUENCE</scope>
    <source>
        <strain evidence="1">ATCC 64411</strain>
    </source>
</reference>
<dbReference type="Proteomes" id="UP000011715">
    <property type="component" value="Unassembled WGS sequence"/>
</dbReference>
<protein>
    <submittedName>
        <fullName evidence="1 2">Uncharacterized protein</fullName>
    </submittedName>
</protein>
<gene>
    <name evidence="1" type="ORF">MAPG_09373</name>
</gene>